<dbReference type="InterPro" id="IPR013783">
    <property type="entry name" value="Ig-like_fold"/>
</dbReference>
<evidence type="ECO:0000259" key="4">
    <source>
        <dbReference type="PROSITE" id="PS51144"/>
    </source>
</evidence>
<dbReference type="InterPro" id="IPR036116">
    <property type="entry name" value="FN3_sf"/>
</dbReference>
<dbReference type="SMART" id="SM01057">
    <property type="entry name" value="Carb_anhydrase"/>
    <property type="match status" value="1"/>
</dbReference>
<dbReference type="InParanoid" id="H3D9S4"/>
<evidence type="ECO:0000313" key="6">
    <source>
        <dbReference type="Proteomes" id="UP000007303"/>
    </source>
</evidence>
<dbReference type="PROSITE" id="PS51144">
    <property type="entry name" value="ALPHA_CA_2"/>
    <property type="match status" value="1"/>
</dbReference>
<dbReference type="PANTHER" id="PTHR18952:SF84">
    <property type="entry name" value="CARBONIC ANHYDRASE 14"/>
    <property type="match status" value="1"/>
</dbReference>
<dbReference type="PANTHER" id="PTHR18952">
    <property type="entry name" value="CARBONIC ANHYDRASE"/>
    <property type="match status" value="1"/>
</dbReference>
<evidence type="ECO:0000313" key="5">
    <source>
        <dbReference type="Ensembl" id="ENSTNIP00000017265.1"/>
    </source>
</evidence>
<reference evidence="6" key="1">
    <citation type="journal article" date="2004" name="Nature">
        <title>Genome duplication in the teleost fish Tetraodon nigroviridis reveals the early vertebrate proto-karyotype.</title>
        <authorList>
            <person name="Jaillon O."/>
            <person name="Aury J.-M."/>
            <person name="Brunet F."/>
            <person name="Petit J.-L."/>
            <person name="Stange-Thomann N."/>
            <person name="Mauceli E."/>
            <person name="Bouneau L."/>
            <person name="Fischer C."/>
            <person name="Ozouf-Costaz C."/>
            <person name="Bernot A."/>
            <person name="Nicaud S."/>
            <person name="Jaffe D."/>
            <person name="Fisher S."/>
            <person name="Lutfalla G."/>
            <person name="Dossat C."/>
            <person name="Segurens B."/>
            <person name="Dasilva C."/>
            <person name="Salanoubat M."/>
            <person name="Levy M."/>
            <person name="Boudet N."/>
            <person name="Castellano S."/>
            <person name="Anthouard V."/>
            <person name="Jubin C."/>
            <person name="Castelli V."/>
            <person name="Katinka M."/>
            <person name="Vacherie B."/>
            <person name="Biemont C."/>
            <person name="Skalli Z."/>
            <person name="Cattolico L."/>
            <person name="Poulain J."/>
            <person name="De Berardinis V."/>
            <person name="Cruaud C."/>
            <person name="Duprat S."/>
            <person name="Brottier P."/>
            <person name="Coutanceau J.-P."/>
            <person name="Gouzy J."/>
            <person name="Parra G."/>
            <person name="Lardier G."/>
            <person name="Chapple C."/>
            <person name="McKernan K.J."/>
            <person name="McEwan P."/>
            <person name="Bosak S."/>
            <person name="Kellis M."/>
            <person name="Volff J.-N."/>
            <person name="Guigo R."/>
            <person name="Zody M.C."/>
            <person name="Mesirov J."/>
            <person name="Lindblad-Toh K."/>
            <person name="Birren B."/>
            <person name="Nusbaum C."/>
            <person name="Kahn D."/>
            <person name="Robinson-Rechavi M."/>
            <person name="Laudet V."/>
            <person name="Schachter V."/>
            <person name="Quetier F."/>
            <person name="Saurin W."/>
            <person name="Scarpelli C."/>
            <person name="Wincker P."/>
            <person name="Lander E.S."/>
            <person name="Weissenbach J."/>
            <person name="Roest Crollius H."/>
        </authorList>
    </citation>
    <scope>NUCLEOTIDE SEQUENCE [LARGE SCALE GENOMIC DNA]</scope>
</reference>
<dbReference type="AlphaFoldDB" id="H3D9S4"/>
<feature type="compositionally biased region" description="Low complexity" evidence="2">
    <location>
        <begin position="349"/>
        <end position="363"/>
    </location>
</feature>
<dbReference type="InterPro" id="IPR023561">
    <property type="entry name" value="Carbonic_anhydrase_a-class"/>
</dbReference>
<keyword evidence="6" id="KW-1185">Reference proteome</keyword>
<dbReference type="STRING" id="99883.ENSTNIP00000017265"/>
<dbReference type="CDD" id="cd00063">
    <property type="entry name" value="FN3"/>
    <property type="match status" value="1"/>
</dbReference>
<evidence type="ECO:0000259" key="3">
    <source>
        <dbReference type="PROSITE" id="PS50853"/>
    </source>
</evidence>
<dbReference type="InterPro" id="IPR003961">
    <property type="entry name" value="FN3_dom"/>
</dbReference>
<reference evidence="5" key="2">
    <citation type="submission" date="2025-08" db="UniProtKB">
        <authorList>
            <consortium name="Ensembl"/>
        </authorList>
    </citation>
    <scope>IDENTIFICATION</scope>
</reference>
<dbReference type="Gene3D" id="3.10.200.10">
    <property type="entry name" value="Alpha carbonic anhydrase"/>
    <property type="match status" value="1"/>
</dbReference>
<dbReference type="Pfam" id="PF00041">
    <property type="entry name" value="fn3"/>
    <property type="match status" value="1"/>
</dbReference>
<feature type="region of interest" description="Disordered" evidence="2">
    <location>
        <begin position="339"/>
        <end position="469"/>
    </location>
</feature>
<dbReference type="PROSITE" id="PS50853">
    <property type="entry name" value="FN3"/>
    <property type="match status" value="1"/>
</dbReference>
<evidence type="ECO:0000256" key="1">
    <source>
        <dbReference type="ARBA" id="ARBA00010718"/>
    </source>
</evidence>
<dbReference type="Pfam" id="PF00194">
    <property type="entry name" value="Carb_anhydrase"/>
    <property type="match status" value="1"/>
</dbReference>
<feature type="domain" description="Alpha-carbonic anhydrase" evidence="4">
    <location>
        <begin position="1"/>
        <end position="122"/>
    </location>
</feature>
<dbReference type="Proteomes" id="UP000007303">
    <property type="component" value="Unassembled WGS sequence"/>
</dbReference>
<proteinExistence type="inferred from homology"/>
<dbReference type="Gene3D" id="2.60.40.10">
    <property type="entry name" value="Immunoglobulins"/>
    <property type="match status" value="1"/>
</dbReference>
<feature type="domain" description="Fibronectin type-III" evidence="3">
    <location>
        <begin position="150"/>
        <end position="247"/>
    </location>
</feature>
<dbReference type="GeneTree" id="ENSGT00940000155048"/>
<evidence type="ECO:0008006" key="7">
    <source>
        <dbReference type="Google" id="ProtNLM"/>
    </source>
</evidence>
<evidence type="ECO:0000256" key="2">
    <source>
        <dbReference type="SAM" id="MobiDB-lite"/>
    </source>
</evidence>
<feature type="compositionally biased region" description="Basic and acidic residues" evidence="2">
    <location>
        <begin position="435"/>
        <end position="453"/>
    </location>
</feature>
<dbReference type="InterPro" id="IPR001148">
    <property type="entry name" value="CA_dom"/>
</dbReference>
<protein>
    <recommendedName>
        <fullName evidence="7">Protein tyrosine phosphatase receptor type Ga</fullName>
    </recommendedName>
</protein>
<dbReference type="HOGENOM" id="CLU_513825_0_0_1"/>
<reference evidence="5" key="3">
    <citation type="submission" date="2025-09" db="UniProtKB">
        <authorList>
            <consortium name="Ensembl"/>
        </authorList>
    </citation>
    <scope>IDENTIFICATION</scope>
</reference>
<feature type="compositionally biased region" description="Polar residues" evidence="2">
    <location>
        <begin position="339"/>
        <end position="348"/>
    </location>
</feature>
<accession>H3D9S4</accession>
<organism evidence="5 6">
    <name type="scientific">Tetraodon nigroviridis</name>
    <name type="common">Spotted green pufferfish</name>
    <name type="synonym">Chelonodon nigroviridis</name>
    <dbReference type="NCBI Taxonomy" id="99883"/>
    <lineage>
        <taxon>Eukaryota</taxon>
        <taxon>Metazoa</taxon>
        <taxon>Chordata</taxon>
        <taxon>Craniata</taxon>
        <taxon>Vertebrata</taxon>
        <taxon>Euteleostomi</taxon>
        <taxon>Actinopterygii</taxon>
        <taxon>Neopterygii</taxon>
        <taxon>Teleostei</taxon>
        <taxon>Neoteleostei</taxon>
        <taxon>Acanthomorphata</taxon>
        <taxon>Eupercaria</taxon>
        <taxon>Tetraodontiformes</taxon>
        <taxon>Tetradontoidea</taxon>
        <taxon>Tetraodontidae</taxon>
        <taxon>Tetraodon</taxon>
    </lineage>
</organism>
<comment type="similarity">
    <text evidence="1">Belongs to the alpha-carbonic anhydrase family.</text>
</comment>
<dbReference type="SUPFAM" id="SSF51069">
    <property type="entry name" value="Carbonic anhydrase"/>
    <property type="match status" value="1"/>
</dbReference>
<dbReference type="GO" id="GO:0008270">
    <property type="term" value="F:zinc ion binding"/>
    <property type="evidence" value="ECO:0007669"/>
    <property type="project" value="InterPro"/>
</dbReference>
<sequence>MAVFFQVWGKDNPAVDPIINGLRGVVHHEKETVLEPFVLKDLLPSSLGSYYRYTGSLTTPPCSKVVEWIVFSRPIYVSYKQLESFYSIFTTEQQDHVKSVEYLRSNFRPIQSLDNRQIFKSAVKDAWLPDLMDGSGGPYGTETSKVCSSAPINMKVQHVNASALVVRWARPEVTYHPPILHFLVSYSWTSHDDSYEETHLTDPRHRLEAVISPVSPDVLYLFRVQAICRNDMRSDFSQSMLRTSRRCSANTTRIFEGTRIVKTGMPTVSPASSADMAPISSGSSTWTSSGIPFSFVSMATGIGPSSSGSQATVASVLTSTLLAGLGFGGGVISSFPSSVWPSRAPTQSPTTTTHHAEPATGPTSSGTGKEDVERCSGEGEDQEKEEEEEEGEDDDDDERKRRKKTKRWGGADRRSQGEGSSVSNGPAGKIGNTSRKAEEPRGPDLESMTETKPKGGRRKSCCSSTSSGEHHDQILKSSRVYANLFNILQRTLEKQFLIAYSCGSPQIWSRSLSGFPRSLSSFWVEPYQSQ</sequence>
<feature type="compositionally biased region" description="Acidic residues" evidence="2">
    <location>
        <begin position="378"/>
        <end position="397"/>
    </location>
</feature>
<feature type="compositionally biased region" description="Basic and acidic residues" evidence="2">
    <location>
        <begin position="368"/>
        <end position="377"/>
    </location>
</feature>
<name>H3D9S4_TETNG</name>
<dbReference type="GO" id="GO:0005886">
    <property type="term" value="C:plasma membrane"/>
    <property type="evidence" value="ECO:0007669"/>
    <property type="project" value="TreeGrafter"/>
</dbReference>
<dbReference type="GO" id="GO:0004089">
    <property type="term" value="F:carbonate dehydratase activity"/>
    <property type="evidence" value="ECO:0007669"/>
    <property type="project" value="InterPro"/>
</dbReference>
<dbReference type="SMART" id="SM00060">
    <property type="entry name" value="FN3"/>
    <property type="match status" value="1"/>
</dbReference>
<dbReference type="InterPro" id="IPR036398">
    <property type="entry name" value="CA_dom_sf"/>
</dbReference>
<dbReference type="SUPFAM" id="SSF49265">
    <property type="entry name" value="Fibronectin type III"/>
    <property type="match status" value="1"/>
</dbReference>
<dbReference type="Ensembl" id="ENSTNIT00000017483.1">
    <property type="protein sequence ID" value="ENSTNIP00000017265.1"/>
    <property type="gene ID" value="ENSTNIG00000014251.1"/>
</dbReference>